<dbReference type="EMBL" id="HE573020">
    <property type="protein sequence ID" value="CCC47684.1"/>
    <property type="molecule type" value="Genomic_DNA"/>
</dbReference>
<name>G0TUP9_TRYVY</name>
<protein>
    <submittedName>
        <fullName evidence="1">Uncharacterized protein</fullName>
    </submittedName>
</protein>
<sequence length="177" mass="20048">MAVYSRYAALIHSLCQPAAQDPRRFGRCAFTNRNRLSLPSKSWDAAANASSYCGRRLPQRLASNTRGNAVIYPAGTSIKPANTNQCAGMRFSRTRTWGTKQFELKAKKTVCECADSTHHCSRYYKFPWRCAVSRERYVFLRHPTTGTDEVRAAVATPLELWLHGLLHLPADDREVRL</sequence>
<reference evidence="1" key="1">
    <citation type="journal article" date="2012" name="Proc. Natl. Acad. Sci. U.S.A.">
        <title>Antigenic diversity is generated by distinct evolutionary mechanisms in African trypanosome species.</title>
        <authorList>
            <person name="Jackson A.P."/>
            <person name="Berry A."/>
            <person name="Aslett M."/>
            <person name="Allison H.C."/>
            <person name="Burton P."/>
            <person name="Vavrova-Anderson J."/>
            <person name="Brown R."/>
            <person name="Browne H."/>
            <person name="Corton N."/>
            <person name="Hauser H."/>
            <person name="Gamble J."/>
            <person name="Gilderthorp R."/>
            <person name="Marcello L."/>
            <person name="McQuillan J."/>
            <person name="Otto T.D."/>
            <person name="Quail M.A."/>
            <person name="Sanders M.J."/>
            <person name="van Tonder A."/>
            <person name="Ginger M.L."/>
            <person name="Field M.C."/>
            <person name="Barry J.D."/>
            <person name="Hertz-Fowler C."/>
            <person name="Berriman M."/>
        </authorList>
    </citation>
    <scope>NUCLEOTIDE SEQUENCE</scope>
    <source>
        <strain evidence="1">Y486</strain>
    </source>
</reference>
<proteinExistence type="predicted"/>
<accession>G0TUP9</accession>
<gene>
    <name evidence="1" type="ORF">TVY486_0403500</name>
</gene>
<dbReference type="VEuPathDB" id="TriTrypDB:TvY486_0403500"/>
<organism evidence="1">
    <name type="scientific">Trypanosoma vivax (strain Y486)</name>
    <dbReference type="NCBI Taxonomy" id="1055687"/>
    <lineage>
        <taxon>Eukaryota</taxon>
        <taxon>Discoba</taxon>
        <taxon>Euglenozoa</taxon>
        <taxon>Kinetoplastea</taxon>
        <taxon>Metakinetoplastina</taxon>
        <taxon>Trypanosomatida</taxon>
        <taxon>Trypanosomatidae</taxon>
        <taxon>Trypanosoma</taxon>
        <taxon>Duttonella</taxon>
    </lineage>
</organism>
<evidence type="ECO:0000313" key="1">
    <source>
        <dbReference type="EMBL" id="CCC47684.1"/>
    </source>
</evidence>
<dbReference type="AlphaFoldDB" id="G0TUP9"/>